<dbReference type="Pfam" id="PF03746">
    <property type="entry name" value="LamB_YcsF"/>
    <property type="match status" value="1"/>
</dbReference>
<dbReference type="InterPro" id="IPR011330">
    <property type="entry name" value="Glyco_hydro/deAcase_b/a-brl"/>
</dbReference>
<dbReference type="EMBL" id="JACIJO010000003">
    <property type="protein sequence ID" value="MBB6328047.1"/>
    <property type="molecule type" value="Genomic_DNA"/>
</dbReference>
<evidence type="ECO:0000313" key="2">
    <source>
        <dbReference type="Proteomes" id="UP000588604"/>
    </source>
</evidence>
<comment type="caution">
    <text evidence="1">The sequence shown here is derived from an EMBL/GenBank/DDBJ whole genome shotgun (WGS) entry which is preliminary data.</text>
</comment>
<dbReference type="RefSeq" id="WP_184496776.1">
    <property type="nucleotide sequence ID" value="NZ_JACIJO010000003.1"/>
</dbReference>
<name>A0A841MR89_9BACT</name>
<dbReference type="AlphaFoldDB" id="A0A841MR89"/>
<accession>A0A841MR89</accession>
<gene>
    <name evidence="1" type="ORF">FHS59_003690</name>
</gene>
<dbReference type="PANTHER" id="PTHR30292">
    <property type="entry name" value="UNCHARACTERIZED PROTEIN YBGL-RELATED"/>
    <property type="match status" value="1"/>
</dbReference>
<keyword evidence="2" id="KW-1185">Reference proteome</keyword>
<organism evidence="1 2">
    <name type="scientific">Algoriphagus iocasae</name>
    <dbReference type="NCBI Taxonomy" id="1836499"/>
    <lineage>
        <taxon>Bacteria</taxon>
        <taxon>Pseudomonadati</taxon>
        <taxon>Bacteroidota</taxon>
        <taxon>Cytophagia</taxon>
        <taxon>Cytophagales</taxon>
        <taxon>Cyclobacteriaceae</taxon>
        <taxon>Algoriphagus</taxon>
    </lineage>
</organism>
<dbReference type="Proteomes" id="UP000588604">
    <property type="component" value="Unassembled WGS sequence"/>
</dbReference>
<reference evidence="1 2" key="1">
    <citation type="submission" date="2020-08" db="EMBL/GenBank/DDBJ databases">
        <title>Genomic Encyclopedia of Type Strains, Phase IV (KMG-IV): sequencing the most valuable type-strain genomes for metagenomic binning, comparative biology and taxonomic classification.</title>
        <authorList>
            <person name="Goeker M."/>
        </authorList>
    </citation>
    <scope>NUCLEOTIDE SEQUENCE [LARGE SCALE GENOMIC DNA]</scope>
    <source>
        <strain evidence="1 2">DSM 102044</strain>
    </source>
</reference>
<dbReference type="CDD" id="cd10801">
    <property type="entry name" value="LamB_YcsF_like_1"/>
    <property type="match status" value="1"/>
</dbReference>
<dbReference type="InterPro" id="IPR005501">
    <property type="entry name" value="LamB/YcsF/PxpA-like"/>
</dbReference>
<sequence length="239" mass="26794">MKNLPEINCDLGEGIKSEEAIFPWIDAASIACGGHIGDKKTIKNTLLLAKKFGKKAGAHPSYPDPENFGRKSMNISIKNLIESIQNQIENFRLVADDLNIHMDHIKFHGALYNDSAGNETLADQLTDYLKESFPKSIIFCPPNSFMESFSNEKDLKIKLEVFADRAYNPDFSLVSRSIPGSLMSDFDSISKHLEILFSEGKILTRTGEKLSVKADTLCFHGDNPGLNLFLPKIRNKWWA</sequence>
<dbReference type="Gene3D" id="3.20.20.370">
    <property type="entry name" value="Glycoside hydrolase/deacetylase"/>
    <property type="match status" value="1"/>
</dbReference>
<dbReference type="GO" id="GO:0005975">
    <property type="term" value="P:carbohydrate metabolic process"/>
    <property type="evidence" value="ECO:0007669"/>
    <property type="project" value="InterPro"/>
</dbReference>
<dbReference type="PANTHER" id="PTHR30292:SF0">
    <property type="entry name" value="5-OXOPROLINASE SUBUNIT A"/>
    <property type="match status" value="1"/>
</dbReference>
<evidence type="ECO:0000313" key="1">
    <source>
        <dbReference type="EMBL" id="MBB6328047.1"/>
    </source>
</evidence>
<protein>
    <submittedName>
        <fullName evidence="1">UPF0271 protein</fullName>
    </submittedName>
</protein>
<dbReference type="SUPFAM" id="SSF88713">
    <property type="entry name" value="Glycoside hydrolase/deacetylase"/>
    <property type="match status" value="1"/>
</dbReference>
<proteinExistence type="predicted"/>